<feature type="binding site" evidence="10">
    <location>
        <position position="280"/>
    </location>
    <ligand>
        <name>L-cysteinyl-5'-AMP</name>
        <dbReference type="ChEBI" id="CHEBI:144924"/>
    </ligand>
</feature>
<evidence type="ECO:0000256" key="1">
    <source>
        <dbReference type="ARBA" id="ARBA00003679"/>
    </source>
</evidence>
<comment type="function">
    <text evidence="1 10">Catalyzes the ATP-dependent condensation of GlcN-Ins and L-cysteine to form L-Cys-GlcN-Ins.</text>
</comment>
<accession>K6W5T4</accession>
<feature type="short sequence motif" description="'ERGGDP' region" evidence="10">
    <location>
        <begin position="239"/>
        <end position="244"/>
    </location>
</feature>
<dbReference type="STRING" id="1184609.KILIM_005_01520"/>
<comment type="similarity">
    <text evidence="2 10">Belongs to the class-I aminoacyl-tRNA synthetase family. MshC subfamily.</text>
</comment>
<keyword evidence="5 10" id="KW-0479">Metal-binding</keyword>
<feature type="binding site" evidence="10">
    <location>
        <position position="90"/>
    </location>
    <ligand>
        <name>Zn(2+)</name>
        <dbReference type="ChEBI" id="CHEBI:29105"/>
    </ligand>
</feature>
<dbReference type="GO" id="GO:0008270">
    <property type="term" value="F:zinc ion binding"/>
    <property type="evidence" value="ECO:0007669"/>
    <property type="project" value="UniProtKB-UniRule"/>
</dbReference>
<organism evidence="12 13">
    <name type="scientific">Kineosphaera limosa NBRC 100340</name>
    <dbReference type="NCBI Taxonomy" id="1184609"/>
    <lineage>
        <taxon>Bacteria</taxon>
        <taxon>Bacillati</taxon>
        <taxon>Actinomycetota</taxon>
        <taxon>Actinomycetes</taxon>
        <taxon>Micrococcales</taxon>
        <taxon>Dermatophilaceae</taxon>
        <taxon>Kineosphaera</taxon>
    </lineage>
</organism>
<evidence type="ECO:0000256" key="6">
    <source>
        <dbReference type="ARBA" id="ARBA00022741"/>
    </source>
</evidence>
<dbReference type="Proteomes" id="UP000008366">
    <property type="component" value="Unassembled WGS sequence"/>
</dbReference>
<dbReference type="NCBIfam" id="TIGR03447">
    <property type="entry name" value="mycothiol_MshC"/>
    <property type="match status" value="1"/>
</dbReference>
<name>K6W5T4_9MICO</name>
<evidence type="ECO:0000256" key="4">
    <source>
        <dbReference type="ARBA" id="ARBA00022598"/>
    </source>
</evidence>
<feature type="short sequence motif" description="'HIGH' region" evidence="10">
    <location>
        <begin position="92"/>
        <end position="102"/>
    </location>
</feature>
<evidence type="ECO:0000256" key="8">
    <source>
        <dbReference type="ARBA" id="ARBA00022840"/>
    </source>
</evidence>
<dbReference type="InterPro" id="IPR024909">
    <property type="entry name" value="Cys-tRNA/MSH_ligase"/>
</dbReference>
<comment type="catalytic activity">
    <reaction evidence="9 10">
        <text>1D-myo-inositol 2-amino-2-deoxy-alpha-D-glucopyranoside + L-cysteine + ATP = 1D-myo-inositol 2-(L-cysteinylamino)-2-deoxy-alpha-D-glucopyranoside + AMP + diphosphate + H(+)</text>
        <dbReference type="Rhea" id="RHEA:26176"/>
        <dbReference type="ChEBI" id="CHEBI:15378"/>
        <dbReference type="ChEBI" id="CHEBI:30616"/>
        <dbReference type="ChEBI" id="CHEBI:33019"/>
        <dbReference type="ChEBI" id="CHEBI:35235"/>
        <dbReference type="ChEBI" id="CHEBI:58886"/>
        <dbReference type="ChEBI" id="CHEBI:58887"/>
        <dbReference type="ChEBI" id="CHEBI:456215"/>
        <dbReference type="EC" id="6.3.1.13"/>
    </reaction>
</comment>
<feature type="binding site" evidence="10">
    <location>
        <begin position="90"/>
        <end position="93"/>
    </location>
    <ligand>
        <name>L-cysteinyl-5'-AMP</name>
        <dbReference type="ChEBI" id="CHEBI:144924"/>
    </ligand>
</feature>
<evidence type="ECO:0000256" key="5">
    <source>
        <dbReference type="ARBA" id="ARBA00022723"/>
    </source>
</evidence>
<evidence type="ECO:0000313" key="13">
    <source>
        <dbReference type="Proteomes" id="UP000008366"/>
    </source>
</evidence>
<evidence type="ECO:0000259" key="11">
    <source>
        <dbReference type="Pfam" id="PF01406"/>
    </source>
</evidence>
<comment type="subunit">
    <text evidence="3 10">Monomer.</text>
</comment>
<keyword evidence="8 10" id="KW-0067">ATP-binding</keyword>
<keyword evidence="13" id="KW-1185">Reference proteome</keyword>
<dbReference type="GO" id="GO:0005524">
    <property type="term" value="F:ATP binding"/>
    <property type="evidence" value="ECO:0007669"/>
    <property type="project" value="UniProtKB-KW"/>
</dbReference>
<evidence type="ECO:0000313" key="12">
    <source>
        <dbReference type="EMBL" id="GAB94535.1"/>
    </source>
</evidence>
<evidence type="ECO:0000256" key="3">
    <source>
        <dbReference type="ARBA" id="ARBA00011245"/>
    </source>
</evidence>
<gene>
    <name evidence="10 12" type="primary">mshC</name>
    <name evidence="12" type="ORF">KILIM_005_01520</name>
</gene>
<dbReference type="GO" id="GO:0005829">
    <property type="term" value="C:cytosol"/>
    <property type="evidence" value="ECO:0007669"/>
    <property type="project" value="TreeGrafter"/>
</dbReference>
<evidence type="ECO:0000256" key="9">
    <source>
        <dbReference type="ARBA" id="ARBA00048350"/>
    </source>
</evidence>
<dbReference type="SUPFAM" id="SSF52374">
    <property type="entry name" value="Nucleotidylyl transferase"/>
    <property type="match status" value="1"/>
</dbReference>
<comment type="caution">
    <text evidence="12">The sequence shown here is derived from an EMBL/GenBank/DDBJ whole genome shotgun (WGS) entry which is preliminary data.</text>
</comment>
<feature type="binding site" evidence="10">
    <location>
        <position position="309"/>
    </location>
    <ligand>
        <name>Zn(2+)</name>
        <dbReference type="ChEBI" id="CHEBI:29105"/>
    </ligand>
</feature>
<dbReference type="GO" id="GO:0006423">
    <property type="term" value="P:cysteinyl-tRNA aminoacylation"/>
    <property type="evidence" value="ECO:0007669"/>
    <property type="project" value="TreeGrafter"/>
</dbReference>
<dbReference type="Pfam" id="PF01406">
    <property type="entry name" value="tRNA-synt_1e"/>
    <property type="match status" value="1"/>
</dbReference>
<evidence type="ECO:0000256" key="7">
    <source>
        <dbReference type="ARBA" id="ARBA00022833"/>
    </source>
</evidence>
<feature type="binding site" evidence="10">
    <location>
        <begin position="302"/>
        <end position="304"/>
    </location>
    <ligand>
        <name>L-cysteinyl-5'-AMP</name>
        <dbReference type="ChEBI" id="CHEBI:144924"/>
    </ligand>
</feature>
<protein>
    <recommendedName>
        <fullName evidence="10">L-cysteine:1D-myo-inositol 2-amino-2-deoxy-alpha-D-glucopyranoside ligase</fullName>
        <shortName evidence="10">L-Cys:GlcN-Ins ligase</shortName>
        <ecNumber evidence="10">6.3.1.13</ecNumber>
    </recommendedName>
    <alternativeName>
        <fullName evidence="10">Mycothiol ligase</fullName>
        <shortName evidence="10">MSH ligase</shortName>
    </alternativeName>
</protein>
<feature type="binding site" evidence="10">
    <location>
        <position position="105"/>
    </location>
    <ligand>
        <name>L-cysteinyl-5'-AMP</name>
        <dbReference type="ChEBI" id="CHEBI:144924"/>
    </ligand>
</feature>
<keyword evidence="6 10" id="KW-0547">Nucleotide-binding</keyword>
<dbReference type="AlphaFoldDB" id="K6W5T4"/>
<dbReference type="EMBL" id="BAHD01000005">
    <property type="protein sequence ID" value="GAB94535.1"/>
    <property type="molecule type" value="Genomic_DNA"/>
</dbReference>
<dbReference type="PANTHER" id="PTHR10890">
    <property type="entry name" value="CYSTEINYL-TRNA SYNTHETASE"/>
    <property type="match status" value="1"/>
</dbReference>
<reference evidence="12 13" key="1">
    <citation type="submission" date="2012-08" db="EMBL/GenBank/DDBJ databases">
        <title>Whole genome shotgun sequence of Kineosphaera limosa NBRC 100340.</title>
        <authorList>
            <person name="Yoshida I."/>
            <person name="Isaki S."/>
            <person name="Hosoyama A."/>
            <person name="Tsuchikane K."/>
            <person name="Katsumata H."/>
            <person name="Ando Y."/>
            <person name="Ohji S."/>
            <person name="Hamada M."/>
            <person name="Tamura T."/>
            <person name="Yamazoe A."/>
            <person name="Yamazaki S."/>
            <person name="Fujita N."/>
        </authorList>
    </citation>
    <scope>NUCLEOTIDE SEQUENCE [LARGE SCALE GENOMIC DNA]</scope>
    <source>
        <strain evidence="12 13">NBRC 100340</strain>
    </source>
</reference>
<evidence type="ECO:0000256" key="2">
    <source>
        <dbReference type="ARBA" id="ARBA00007723"/>
    </source>
</evidence>
<dbReference type="PRINTS" id="PR00983">
    <property type="entry name" value="TRNASYNTHCYS"/>
</dbReference>
<proteinExistence type="inferred from homology"/>
<feature type="binding site" evidence="10">
    <location>
        <position position="336"/>
    </location>
    <ligand>
        <name>L-cysteinyl-5'-AMP</name>
        <dbReference type="ChEBI" id="CHEBI:144924"/>
    </ligand>
</feature>
<comment type="cofactor">
    <cofactor evidence="10">
        <name>Zn(2+)</name>
        <dbReference type="ChEBI" id="CHEBI:29105"/>
    </cofactor>
    <text evidence="10">Binds 1 zinc ion per subunit.</text>
</comment>
<feature type="short sequence motif" description="'KMSKS' region" evidence="10">
    <location>
        <begin position="342"/>
        <end position="346"/>
    </location>
</feature>
<dbReference type="EC" id="6.3.1.13" evidence="10"/>
<keyword evidence="4 10" id="KW-0436">Ligase</keyword>
<dbReference type="InterPro" id="IPR014729">
    <property type="entry name" value="Rossmann-like_a/b/a_fold"/>
</dbReference>
<dbReference type="GO" id="GO:0010125">
    <property type="term" value="P:mycothiol biosynthetic process"/>
    <property type="evidence" value="ECO:0007669"/>
    <property type="project" value="UniProtKB-UniRule"/>
</dbReference>
<feature type="domain" description="tRNA synthetases class I catalytic" evidence="11">
    <location>
        <begin position="81"/>
        <end position="390"/>
    </location>
</feature>
<sequence>MGHRPSEAPGCGGYAGAVRSWTHPVVPDLSAHGTGTPPRVFDSSRRALTVIEPDSGASSTSDSRFAAAESTGAGAGAGAAEAREVGLYVCGITPYDATHMGHAATYVTFDVLHRVLLDAGRQVHYVQNVTDVDDPLLERAKRDGIDWVALAQREIQLFRDDMEALAVIPPAQYLGVVESIESIAQGVLALLANGSAYEVAAPDALVDGAADIYLDLTSKPSFGSVSRFDRAEMLAVYADRGGDPERPGKRDALDPLLWRAARADEPSWAAPGLPDGRPGWHIECTCIAVDHLGTTFDVQGGGVDLVFPHHEMSAVQAEGLYGPGAFARVYVHQEMVGLDGEKMSKSKGNLVLVSKLRREGVDPMAVRLVLLDHHYRTPWSWTDESLAAAQQRLATWREGVEQVSTDQATRLLADLRALLADDLDTPAALAAVDACMLARDGDGTGAQQARDSVAALLGIAL</sequence>
<keyword evidence="7 10" id="KW-0862">Zinc</keyword>
<dbReference type="GO" id="GO:0035446">
    <property type="term" value="F:cysteine-glucosaminylinositol ligase activity"/>
    <property type="evidence" value="ECO:0007669"/>
    <property type="project" value="UniProtKB-UniRule"/>
</dbReference>
<dbReference type="InterPro" id="IPR017812">
    <property type="entry name" value="Mycothiol_ligase_MshC"/>
</dbReference>
<evidence type="ECO:0000256" key="10">
    <source>
        <dbReference type="HAMAP-Rule" id="MF_01697"/>
    </source>
</evidence>
<dbReference type="InterPro" id="IPR032678">
    <property type="entry name" value="tRNA-synt_1_cat_dom"/>
</dbReference>
<dbReference type="PANTHER" id="PTHR10890:SF3">
    <property type="entry name" value="CYSTEINE--TRNA LIGASE, CYTOPLASMIC"/>
    <property type="match status" value="1"/>
</dbReference>
<dbReference type="Gene3D" id="1.20.120.640">
    <property type="entry name" value="Anticodon-binding domain of a subclass of class I aminoacyl-tRNA synthetases"/>
    <property type="match status" value="1"/>
</dbReference>
<dbReference type="CDD" id="cd00672">
    <property type="entry name" value="CysRS_core"/>
    <property type="match status" value="1"/>
</dbReference>
<dbReference type="GO" id="GO:0004817">
    <property type="term" value="F:cysteine-tRNA ligase activity"/>
    <property type="evidence" value="ECO:0007669"/>
    <property type="project" value="TreeGrafter"/>
</dbReference>
<dbReference type="eggNOG" id="COG0215">
    <property type="taxonomic scope" value="Bacteria"/>
</dbReference>
<feature type="binding site" evidence="10">
    <location>
        <begin position="128"/>
        <end position="130"/>
    </location>
    <ligand>
        <name>L-cysteinyl-5'-AMP</name>
        <dbReference type="ChEBI" id="CHEBI:144924"/>
    </ligand>
</feature>
<feature type="binding site" evidence="10">
    <location>
        <position position="284"/>
    </location>
    <ligand>
        <name>Zn(2+)</name>
        <dbReference type="ChEBI" id="CHEBI:29105"/>
    </ligand>
</feature>
<dbReference type="HAMAP" id="MF_01697">
    <property type="entry name" value="MshC"/>
    <property type="match status" value="1"/>
</dbReference>
<dbReference type="Gene3D" id="3.40.50.620">
    <property type="entry name" value="HUPs"/>
    <property type="match status" value="1"/>
</dbReference>